<dbReference type="SMART" id="SM00267">
    <property type="entry name" value="GGDEF"/>
    <property type="match status" value="1"/>
</dbReference>
<dbReference type="InterPro" id="IPR029016">
    <property type="entry name" value="GAF-like_dom_sf"/>
</dbReference>
<dbReference type="InterPro" id="IPR001610">
    <property type="entry name" value="PAC"/>
</dbReference>
<feature type="domain" description="GGDEF" evidence="4">
    <location>
        <begin position="644"/>
        <end position="776"/>
    </location>
</feature>
<keyword evidence="6" id="KW-1185">Reference proteome</keyword>
<protein>
    <recommendedName>
        <fullName evidence="1">diguanylate cyclase</fullName>
        <ecNumber evidence="1">2.7.7.65</ecNumber>
    </recommendedName>
</protein>
<evidence type="ECO:0000313" key="5">
    <source>
        <dbReference type="EMBL" id="MEK8052368.1"/>
    </source>
</evidence>
<dbReference type="Gene3D" id="2.10.70.100">
    <property type="match status" value="1"/>
</dbReference>
<dbReference type="SMART" id="SM00065">
    <property type="entry name" value="GAF"/>
    <property type="match status" value="2"/>
</dbReference>
<evidence type="ECO:0000256" key="1">
    <source>
        <dbReference type="ARBA" id="ARBA00012528"/>
    </source>
</evidence>
<dbReference type="SUPFAM" id="SSF55781">
    <property type="entry name" value="GAF domain-like"/>
    <property type="match status" value="2"/>
</dbReference>
<dbReference type="PROSITE" id="PS50887">
    <property type="entry name" value="GGDEF"/>
    <property type="match status" value="1"/>
</dbReference>
<dbReference type="SMART" id="SM00091">
    <property type="entry name" value="PAS"/>
    <property type="match status" value="2"/>
</dbReference>
<dbReference type="InterPro" id="IPR000014">
    <property type="entry name" value="PAS"/>
</dbReference>
<name>A0ABU9CL22_9BURK</name>
<dbReference type="RefSeq" id="WP_341412078.1">
    <property type="nucleotide sequence ID" value="NZ_JBBUTH010000009.1"/>
</dbReference>
<evidence type="ECO:0000313" key="6">
    <source>
        <dbReference type="Proteomes" id="UP001365405"/>
    </source>
</evidence>
<dbReference type="InterPro" id="IPR000700">
    <property type="entry name" value="PAS-assoc_C"/>
</dbReference>
<dbReference type="CDD" id="cd01949">
    <property type="entry name" value="GGDEF"/>
    <property type="match status" value="1"/>
</dbReference>
<dbReference type="InterPro" id="IPR043128">
    <property type="entry name" value="Rev_trsase/Diguanyl_cyclase"/>
</dbReference>
<dbReference type="EMBL" id="JBBUTH010000009">
    <property type="protein sequence ID" value="MEK8052368.1"/>
    <property type="molecule type" value="Genomic_DNA"/>
</dbReference>
<gene>
    <name evidence="5" type="ORF">AACH10_19100</name>
</gene>
<dbReference type="EC" id="2.7.7.65" evidence="1"/>
<reference evidence="5 6" key="1">
    <citation type="submission" date="2024-04" db="EMBL/GenBank/DDBJ databases">
        <title>Novel species of the genus Ideonella isolated from streams.</title>
        <authorList>
            <person name="Lu H."/>
        </authorList>
    </citation>
    <scope>NUCLEOTIDE SEQUENCE [LARGE SCALE GENOMIC DNA]</scope>
    <source>
        <strain evidence="5 6">DXS22W</strain>
    </source>
</reference>
<comment type="catalytic activity">
    <reaction evidence="2">
        <text>2 GTP = 3',3'-c-di-GMP + 2 diphosphate</text>
        <dbReference type="Rhea" id="RHEA:24898"/>
        <dbReference type="ChEBI" id="CHEBI:33019"/>
        <dbReference type="ChEBI" id="CHEBI:37565"/>
        <dbReference type="ChEBI" id="CHEBI:58805"/>
        <dbReference type="EC" id="2.7.7.65"/>
    </reaction>
</comment>
<sequence length="776" mass="85579">MPTPESRRLQTLLNLSLPGGLGDKPREELRQHTEEMARLFNVPVCQISVLDRDAQHVLAAHGPAQQVNDMRHCLCAQMIAQQAPLVVPDLQADPRWHDHPLLQADPPLRFYAGVPVPSLAGVYFGALCIMDHRPRPDITPRELGLLQRLAVLISSSLERRMRHHRRRMDAELLSHGPTAAVVLQLSNGWPPVYTSGNLREVIGLDAADALAAGTPFEQLIHADDRSRFADAMRGHLETPLPALQISYQLAGSGGRCIRQSTFTLPSPRPGEPRRVCAYLVDETRQKRLEASIAATKDRLLLAVESAQLGTFDLDLRTGIGSINARLAEIIGHRLEDYEYTPWGWLERVHPLDRHYLDTMRSQLAALGDGKQSVAYRVRHSDGHYVWVQSYSKVAERDAAGMPQRVVGTLMDVTAQKHDELKRQRQRQLLDALNDVQASFLLNQDMRAASKRLLDPLLAMNESLFGFIGILRKGPDGQRSLVLPAVSDLAWDAATRGRMAMLERQGRDLHFDNFDNLFGHVITHETVVRSAPDAPHPAARGLPPGHPPLSTFLGMPIVFDGQVTGMIGLANRPGGYDDELVALLTPLTTTLGALIRARELDEARRNAEAELQRLAVADGLTGLLNRRAFMAALQDTLERCHRGDGPCTLAMLDLDHFKQVNDRHGHPAGDEVLRHFAEALRGVAREVDIAGRLGGEEFALLLHGVDVTQALVPLERLRASLAAHPVPWDGQQITVTVSIGTAVVPERGASIQTWLAAADRALYAAKQGGRDRIHPAD</sequence>
<dbReference type="Pfam" id="PF00990">
    <property type="entry name" value="GGDEF"/>
    <property type="match status" value="1"/>
</dbReference>
<evidence type="ECO:0000256" key="2">
    <source>
        <dbReference type="ARBA" id="ARBA00034247"/>
    </source>
</evidence>
<dbReference type="InterPro" id="IPR050469">
    <property type="entry name" value="Diguanylate_Cyclase"/>
</dbReference>
<comment type="caution">
    <text evidence="5">The sequence shown here is derived from an EMBL/GenBank/DDBJ whole genome shotgun (WGS) entry which is preliminary data.</text>
</comment>
<accession>A0ABU9CL22</accession>
<dbReference type="Pfam" id="PF08447">
    <property type="entry name" value="PAS_3"/>
    <property type="match status" value="1"/>
</dbReference>
<dbReference type="InterPro" id="IPR029787">
    <property type="entry name" value="Nucleotide_cyclase"/>
</dbReference>
<dbReference type="Gene3D" id="3.30.70.270">
    <property type="match status" value="1"/>
</dbReference>
<dbReference type="Pfam" id="PF13185">
    <property type="entry name" value="GAF_2"/>
    <property type="match status" value="1"/>
</dbReference>
<dbReference type="Gene3D" id="3.30.450.40">
    <property type="match status" value="2"/>
</dbReference>
<organism evidence="5 6">
    <name type="scientific">Pseudaquabacterium inlustre</name>
    <dbReference type="NCBI Taxonomy" id="2984192"/>
    <lineage>
        <taxon>Bacteria</taxon>
        <taxon>Pseudomonadati</taxon>
        <taxon>Pseudomonadota</taxon>
        <taxon>Betaproteobacteria</taxon>
        <taxon>Burkholderiales</taxon>
        <taxon>Sphaerotilaceae</taxon>
        <taxon>Pseudaquabacterium</taxon>
    </lineage>
</organism>
<dbReference type="SUPFAM" id="SSF55785">
    <property type="entry name" value="PYP-like sensor domain (PAS domain)"/>
    <property type="match status" value="2"/>
</dbReference>
<dbReference type="InterPro" id="IPR035965">
    <property type="entry name" value="PAS-like_dom_sf"/>
</dbReference>
<dbReference type="GO" id="GO:0052621">
    <property type="term" value="F:diguanylate cyclase activity"/>
    <property type="evidence" value="ECO:0007669"/>
    <property type="project" value="UniProtKB-EC"/>
</dbReference>
<keyword evidence="5" id="KW-0808">Transferase</keyword>
<dbReference type="SMART" id="SM00086">
    <property type="entry name" value="PAC"/>
    <property type="match status" value="1"/>
</dbReference>
<dbReference type="SUPFAM" id="SSF55073">
    <property type="entry name" value="Nucleotide cyclase"/>
    <property type="match status" value="1"/>
</dbReference>
<dbReference type="CDD" id="cd00130">
    <property type="entry name" value="PAS"/>
    <property type="match status" value="1"/>
</dbReference>
<keyword evidence="5" id="KW-0548">Nucleotidyltransferase</keyword>
<dbReference type="InterPro" id="IPR003018">
    <property type="entry name" value="GAF"/>
</dbReference>
<dbReference type="PROSITE" id="PS50113">
    <property type="entry name" value="PAC"/>
    <property type="match status" value="1"/>
</dbReference>
<dbReference type="InterPro" id="IPR000160">
    <property type="entry name" value="GGDEF_dom"/>
</dbReference>
<evidence type="ECO:0000259" key="3">
    <source>
        <dbReference type="PROSITE" id="PS50113"/>
    </source>
</evidence>
<dbReference type="Gene3D" id="3.30.450.20">
    <property type="entry name" value="PAS domain"/>
    <property type="match status" value="2"/>
</dbReference>
<dbReference type="Proteomes" id="UP001365405">
    <property type="component" value="Unassembled WGS sequence"/>
</dbReference>
<evidence type="ECO:0000259" key="4">
    <source>
        <dbReference type="PROSITE" id="PS50887"/>
    </source>
</evidence>
<dbReference type="InterPro" id="IPR013655">
    <property type="entry name" value="PAS_fold_3"/>
</dbReference>
<dbReference type="NCBIfam" id="TIGR00254">
    <property type="entry name" value="GGDEF"/>
    <property type="match status" value="1"/>
</dbReference>
<dbReference type="PANTHER" id="PTHR45138:SF9">
    <property type="entry name" value="DIGUANYLATE CYCLASE DGCM-RELATED"/>
    <property type="match status" value="1"/>
</dbReference>
<dbReference type="Pfam" id="PF01590">
    <property type="entry name" value="GAF"/>
    <property type="match status" value="1"/>
</dbReference>
<proteinExistence type="predicted"/>
<dbReference type="PANTHER" id="PTHR45138">
    <property type="entry name" value="REGULATORY COMPONENTS OF SENSORY TRANSDUCTION SYSTEM"/>
    <property type="match status" value="1"/>
</dbReference>
<feature type="domain" description="PAC" evidence="3">
    <location>
        <begin position="371"/>
        <end position="424"/>
    </location>
</feature>